<evidence type="ECO:0000256" key="1">
    <source>
        <dbReference type="ARBA" id="ARBA00022777"/>
    </source>
</evidence>
<keyword evidence="2" id="KW-0808">Transferase</keyword>
<dbReference type="PANTHER" id="PTHR45748">
    <property type="entry name" value="1-PHOSPHATIDYLINOSITOL 3-PHOSPHATE 5-KINASE-RELATED"/>
    <property type="match status" value="1"/>
</dbReference>
<evidence type="ECO:0000313" key="4">
    <source>
        <dbReference type="EMBL" id="KAG5532227.1"/>
    </source>
</evidence>
<evidence type="ECO:0000313" key="5">
    <source>
        <dbReference type="Proteomes" id="UP000823749"/>
    </source>
</evidence>
<proteinExistence type="predicted"/>
<dbReference type="Pfam" id="PF01504">
    <property type="entry name" value="PIP5K"/>
    <property type="match status" value="1"/>
</dbReference>
<dbReference type="GO" id="GO:0010008">
    <property type="term" value="C:endosome membrane"/>
    <property type="evidence" value="ECO:0007669"/>
    <property type="project" value="TreeGrafter"/>
</dbReference>
<feature type="domain" description="PIPK" evidence="3">
    <location>
        <begin position="37"/>
        <end position="354"/>
    </location>
</feature>
<name>A0AAV6ITS8_9ERIC</name>
<reference evidence="4" key="1">
    <citation type="submission" date="2020-08" db="EMBL/GenBank/DDBJ databases">
        <title>Plant Genome Project.</title>
        <authorList>
            <person name="Zhang R.-G."/>
        </authorList>
    </citation>
    <scope>NUCLEOTIDE SEQUENCE</scope>
    <source>
        <strain evidence="4">WSP0</strain>
        <tissue evidence="4">Leaf</tissue>
    </source>
</reference>
<evidence type="ECO:0000259" key="3">
    <source>
        <dbReference type="PROSITE" id="PS51455"/>
    </source>
</evidence>
<dbReference type="InterPro" id="IPR002498">
    <property type="entry name" value="PInositol-4-P-4/5-kinase_core"/>
</dbReference>
<sequence length="363" mass="41099">MIQDPVSNVQRTYSQMSPREAHMLNVLLHSTPSFISGASLMPDGARLLLPQTGQIVIAVYDKEPGSIIPYAIRSREYEDWIADMPNRHEGSWNSSAANSLAPSFSASQSFGSLYLDYIHYGSYGGSEDASLTISALFTDPKSSPHLRVSFEDESLTGGKVSQKTKSSVTCYFAKQFHALRKKCCLSEVNFVTVIQLKGGKETKMHLVVMENLFFKRSISRVYDLKGSLRSRYNTDTTRSDKVLLDLNLLETLGTKPILFGSKAKRRLERPLWNDTSFLASVDVMDYSLLVEVDDERKELVIGIIDFMRQYTWDKHLETWVKASGILGGPKNASPTIISPKQYKRRFRKVMTSYFLTVPDQWSW</sequence>
<dbReference type="GO" id="GO:0046854">
    <property type="term" value="P:phosphatidylinositol phosphate biosynthetic process"/>
    <property type="evidence" value="ECO:0007669"/>
    <property type="project" value="TreeGrafter"/>
</dbReference>
<dbReference type="GO" id="GO:0005524">
    <property type="term" value="F:ATP binding"/>
    <property type="evidence" value="ECO:0007669"/>
    <property type="project" value="UniProtKB-UniRule"/>
</dbReference>
<dbReference type="Gene3D" id="3.30.810.10">
    <property type="entry name" value="2-Layer Sandwich"/>
    <property type="match status" value="1"/>
</dbReference>
<gene>
    <name evidence="4" type="ORF">RHGRI_026752</name>
</gene>
<comment type="caution">
    <text evidence="4">The sequence shown here is derived from an EMBL/GenBank/DDBJ whole genome shotgun (WGS) entry which is preliminary data.</text>
</comment>
<dbReference type="EMBL" id="JACTNZ010000009">
    <property type="protein sequence ID" value="KAG5532227.1"/>
    <property type="molecule type" value="Genomic_DNA"/>
</dbReference>
<dbReference type="AlphaFoldDB" id="A0AAV6ITS8"/>
<dbReference type="PANTHER" id="PTHR45748:SF14">
    <property type="entry name" value="1-PHOSPHATIDYLINOSITOL-3-PHOSPHATE 5-KINASE FAB1C-RELATED"/>
    <property type="match status" value="1"/>
</dbReference>
<protein>
    <recommendedName>
        <fullName evidence="3">PIPK domain-containing protein</fullName>
    </recommendedName>
</protein>
<keyword evidence="2" id="KW-0067">ATP-binding</keyword>
<organism evidence="4 5">
    <name type="scientific">Rhododendron griersonianum</name>
    <dbReference type="NCBI Taxonomy" id="479676"/>
    <lineage>
        <taxon>Eukaryota</taxon>
        <taxon>Viridiplantae</taxon>
        <taxon>Streptophyta</taxon>
        <taxon>Embryophyta</taxon>
        <taxon>Tracheophyta</taxon>
        <taxon>Spermatophyta</taxon>
        <taxon>Magnoliopsida</taxon>
        <taxon>eudicotyledons</taxon>
        <taxon>Gunneridae</taxon>
        <taxon>Pentapetalae</taxon>
        <taxon>asterids</taxon>
        <taxon>Ericales</taxon>
        <taxon>Ericaceae</taxon>
        <taxon>Ericoideae</taxon>
        <taxon>Rhodoreae</taxon>
        <taxon>Rhododendron</taxon>
    </lineage>
</organism>
<dbReference type="FunFam" id="3.30.810.10:FF:000001">
    <property type="entry name" value="1-phosphatidylinositol 3-phosphate 5-kinase FAB1"/>
    <property type="match status" value="1"/>
</dbReference>
<dbReference type="SUPFAM" id="SSF56104">
    <property type="entry name" value="SAICAR synthase-like"/>
    <property type="match status" value="1"/>
</dbReference>
<dbReference type="Proteomes" id="UP000823749">
    <property type="component" value="Chromosome 9"/>
</dbReference>
<evidence type="ECO:0000256" key="2">
    <source>
        <dbReference type="PROSITE-ProRule" id="PRU00781"/>
    </source>
</evidence>
<keyword evidence="2" id="KW-0547">Nucleotide-binding</keyword>
<dbReference type="InterPro" id="IPR027483">
    <property type="entry name" value="PInositol-4-P-4/5-kinase_C_sf"/>
</dbReference>
<keyword evidence="5" id="KW-1185">Reference proteome</keyword>
<accession>A0AAV6ITS8</accession>
<dbReference type="SMART" id="SM00330">
    <property type="entry name" value="PIPKc"/>
    <property type="match status" value="1"/>
</dbReference>
<keyword evidence="1 2" id="KW-0418">Kinase</keyword>
<dbReference type="PROSITE" id="PS51455">
    <property type="entry name" value="PIPK"/>
    <property type="match status" value="1"/>
</dbReference>
<dbReference type="GO" id="GO:0000285">
    <property type="term" value="F:1-phosphatidylinositol-3-phosphate 5-kinase activity"/>
    <property type="evidence" value="ECO:0007669"/>
    <property type="project" value="TreeGrafter"/>
</dbReference>